<dbReference type="Proteomes" id="UP000012960">
    <property type="component" value="Unplaced"/>
</dbReference>
<feature type="region of interest" description="Disordered" evidence="2">
    <location>
        <begin position="1"/>
        <end position="168"/>
    </location>
</feature>
<dbReference type="CDD" id="cd12266">
    <property type="entry name" value="RRM_like_XS"/>
    <property type="match status" value="1"/>
</dbReference>
<accession>A0A804IDG4</accession>
<feature type="coiled-coil region" evidence="1">
    <location>
        <begin position="491"/>
        <end position="557"/>
    </location>
</feature>
<feature type="region of interest" description="Disordered" evidence="2">
    <location>
        <begin position="206"/>
        <end position="227"/>
    </location>
</feature>
<gene>
    <name evidence="4" type="ORF">GSMUA_200090.1</name>
</gene>
<feature type="compositionally biased region" description="Polar residues" evidence="2">
    <location>
        <begin position="131"/>
        <end position="152"/>
    </location>
</feature>
<dbReference type="PANTHER" id="PTHR46602">
    <property type="entry name" value="PROTEIN SUPPRESSOR OF GENE SILENCING 3"/>
    <property type="match status" value="1"/>
</dbReference>
<feature type="domain" description="XS" evidence="3">
    <location>
        <begin position="339"/>
        <end position="454"/>
    </location>
</feature>
<dbReference type="Gene3D" id="3.30.70.2890">
    <property type="entry name" value="XS domain"/>
    <property type="match status" value="1"/>
</dbReference>
<dbReference type="InterPro" id="IPR044287">
    <property type="entry name" value="SGS3"/>
</dbReference>
<reference evidence="4" key="1">
    <citation type="submission" date="2021-03" db="EMBL/GenBank/DDBJ databases">
        <authorList>
            <consortium name="Genoscope - CEA"/>
            <person name="William W."/>
        </authorList>
    </citation>
    <scope>NUCLEOTIDE SEQUENCE</scope>
    <source>
        <strain evidence="4">Doubled-haploid Pahang</strain>
    </source>
</reference>
<sequence length="663" mass="75245">MVVQKVIANMDSANTRKDGGVGGNIPPRGRSAEEPDAGEGNAAVDDPNKDKESVGKDSQEDGWQVYTRKSRRRRAGRASLKPWGSSVSSPKAGWSSGKDCAPLEPWGSSISSPKAGSSSGKDCAPLEPWGSSISSPNAGWSCGNNSLQNNKNRPLGRGNSKQKPRHMASAPVIPPPLPHGWQCATRFGPSSSRSKVEEDCHVEVADAKEEEEEIVDDSDDDLTSYYDTDASQRGHETRRKNKWLQKFFGEMDDLTAEEISDPTGEWQCPACHGVPGAIRRYKGLQRLVSHAKTQKKARLKLHGEFASMLEENLGRRGASAAPAGKVFGKWQGPKNMTTDHEIVWPPAVIVMNTRLDHDENEKWIGMGNQELRDCFSSYDVVKVRHSYGPNGHRGMSVLIFEATATGYLEAERLHKHFAEQGTDRDAWAHPCRRLFCAGGKRQLYGYLARKEDMDSFNRHRHGRSRLKYEMRSYQEKVVIPTEQMREDAKQLPRLEKKVMRRERQYQTLEQTLDDITQLLHQVMEENSAVKLRAKLQHEEHKAQMDNQERFLKEQMDKIHKMTKEKERNFEKQLPKERAKAKDSDQRLRNEEIERFINSQVKEVEKFEADREKLKHAHEQKKLELKKRRQAEKVELAKELDAALTKLMEKYTPAGFHASSTSSS</sequence>
<keyword evidence="6" id="KW-1185">Reference proteome</keyword>
<feature type="compositionally biased region" description="Basic and acidic residues" evidence="2">
    <location>
        <begin position="46"/>
        <end position="59"/>
    </location>
</feature>
<reference evidence="5" key="2">
    <citation type="submission" date="2021-05" db="UniProtKB">
        <authorList>
            <consortium name="EnsemblPlants"/>
        </authorList>
    </citation>
    <scope>IDENTIFICATION</scope>
    <source>
        <strain evidence="5">subsp. malaccensis</strain>
    </source>
</reference>
<feature type="coiled-coil region" evidence="1">
    <location>
        <begin position="596"/>
        <end position="623"/>
    </location>
</feature>
<evidence type="ECO:0000313" key="6">
    <source>
        <dbReference type="Proteomes" id="UP000012960"/>
    </source>
</evidence>
<evidence type="ECO:0000313" key="4">
    <source>
        <dbReference type="EMBL" id="CAG1850557.1"/>
    </source>
</evidence>
<dbReference type="Gramene" id="Ma03_t18260.1">
    <property type="protein sequence ID" value="Ma03_p18260.1"/>
    <property type="gene ID" value="Ma03_g18260"/>
</dbReference>
<evidence type="ECO:0000259" key="3">
    <source>
        <dbReference type="Pfam" id="PF03468"/>
    </source>
</evidence>
<dbReference type="InParanoid" id="A0A804IDG4"/>
<dbReference type="PANTHER" id="PTHR46602:SF1">
    <property type="entry name" value="PROTEIN SUPPRESSOR OF GENE SILENCING 3"/>
    <property type="match status" value="1"/>
</dbReference>
<evidence type="ECO:0000313" key="5">
    <source>
        <dbReference type="EnsemblPlants" id="Ma03_p18260.1"/>
    </source>
</evidence>
<evidence type="ECO:0000256" key="2">
    <source>
        <dbReference type="SAM" id="MobiDB-lite"/>
    </source>
</evidence>
<proteinExistence type="predicted"/>
<dbReference type="InterPro" id="IPR005380">
    <property type="entry name" value="XS_domain"/>
</dbReference>
<feature type="compositionally biased region" description="Low complexity" evidence="2">
    <location>
        <begin position="107"/>
        <end position="120"/>
    </location>
</feature>
<protein>
    <submittedName>
        <fullName evidence="4">(wild Malaysian banana) hypothetical protein</fullName>
    </submittedName>
</protein>
<keyword evidence="1" id="KW-0175">Coiled coil</keyword>
<name>A0A804IDG4_MUSAM</name>
<evidence type="ECO:0000256" key="1">
    <source>
        <dbReference type="SAM" id="Coils"/>
    </source>
</evidence>
<dbReference type="EnsemblPlants" id="Ma03_t18260.1">
    <property type="protein sequence ID" value="Ma03_p18260.1"/>
    <property type="gene ID" value="Ma03_g18260"/>
</dbReference>
<dbReference type="GO" id="GO:0031047">
    <property type="term" value="P:regulatory ncRNA-mediated gene silencing"/>
    <property type="evidence" value="ECO:0007669"/>
    <property type="project" value="InterPro"/>
</dbReference>
<dbReference type="InterPro" id="IPR038588">
    <property type="entry name" value="XS_domain_sf"/>
</dbReference>
<dbReference type="Pfam" id="PF03468">
    <property type="entry name" value="XS"/>
    <property type="match status" value="1"/>
</dbReference>
<dbReference type="EMBL" id="HG996468">
    <property type="protein sequence ID" value="CAG1850557.1"/>
    <property type="molecule type" value="Genomic_DNA"/>
</dbReference>
<dbReference type="OMA" id="WLQYSEE"/>
<organism evidence="5 6">
    <name type="scientific">Musa acuminata subsp. malaccensis</name>
    <name type="common">Wild banana</name>
    <name type="synonym">Musa malaccensis</name>
    <dbReference type="NCBI Taxonomy" id="214687"/>
    <lineage>
        <taxon>Eukaryota</taxon>
        <taxon>Viridiplantae</taxon>
        <taxon>Streptophyta</taxon>
        <taxon>Embryophyta</taxon>
        <taxon>Tracheophyta</taxon>
        <taxon>Spermatophyta</taxon>
        <taxon>Magnoliopsida</taxon>
        <taxon>Liliopsida</taxon>
        <taxon>Zingiberales</taxon>
        <taxon>Musaceae</taxon>
        <taxon>Musa</taxon>
    </lineage>
</organism>
<dbReference type="GO" id="GO:0051607">
    <property type="term" value="P:defense response to virus"/>
    <property type="evidence" value="ECO:0007669"/>
    <property type="project" value="InterPro"/>
</dbReference>
<feature type="compositionally biased region" description="Acidic residues" evidence="2">
    <location>
        <begin position="208"/>
        <end position="222"/>
    </location>
</feature>
<dbReference type="AlphaFoldDB" id="A0A804IDG4"/>